<accession>A0A0F9JHQ3</accession>
<organism evidence="1">
    <name type="scientific">marine sediment metagenome</name>
    <dbReference type="NCBI Taxonomy" id="412755"/>
    <lineage>
        <taxon>unclassified sequences</taxon>
        <taxon>metagenomes</taxon>
        <taxon>ecological metagenomes</taxon>
    </lineage>
</organism>
<gene>
    <name evidence="1" type="ORF">LCGC14_1823420</name>
</gene>
<comment type="caution">
    <text evidence="1">The sequence shown here is derived from an EMBL/GenBank/DDBJ whole genome shotgun (WGS) entry which is preliminary data.</text>
</comment>
<evidence type="ECO:0000313" key="1">
    <source>
        <dbReference type="EMBL" id="KKL98537.1"/>
    </source>
</evidence>
<sequence length="53" mass="6714">MERDKEFIFEVLPMREELFWDREEHMLSPKIEIERAINFGDFEFREEVQKKHK</sequence>
<reference evidence="1" key="1">
    <citation type="journal article" date="2015" name="Nature">
        <title>Complex archaea that bridge the gap between prokaryotes and eukaryotes.</title>
        <authorList>
            <person name="Spang A."/>
            <person name="Saw J.H."/>
            <person name="Jorgensen S.L."/>
            <person name="Zaremba-Niedzwiedzka K."/>
            <person name="Martijn J."/>
            <person name="Lind A.E."/>
            <person name="van Eijk R."/>
            <person name="Schleper C."/>
            <person name="Guy L."/>
            <person name="Ettema T.J."/>
        </authorList>
    </citation>
    <scope>NUCLEOTIDE SEQUENCE</scope>
</reference>
<dbReference type="AlphaFoldDB" id="A0A0F9JHQ3"/>
<dbReference type="EMBL" id="LAZR01017893">
    <property type="protein sequence ID" value="KKL98537.1"/>
    <property type="molecule type" value="Genomic_DNA"/>
</dbReference>
<protein>
    <submittedName>
        <fullName evidence="1">Uncharacterized protein</fullName>
    </submittedName>
</protein>
<name>A0A0F9JHQ3_9ZZZZ</name>
<proteinExistence type="predicted"/>